<dbReference type="GO" id="GO:0020037">
    <property type="term" value="F:heme binding"/>
    <property type="evidence" value="ECO:0007669"/>
    <property type="project" value="InterPro"/>
</dbReference>
<feature type="domain" description="GGDEF" evidence="6">
    <location>
        <begin position="302"/>
        <end position="433"/>
    </location>
</feature>
<sequence>MSDTRPLAHSLEPFNEHLESIFEAFYERLMSDRHFSVFFRNDNEVRSLVVRQREHLRAALYEDEAHLKTRYRELGHLHHRIFVPYPDFSVGIDFLAEQFYAVVSRMPDNTNCSAEQVFQFFHKVKNYTARGYLDCMLEEDKANLEVFIEHMQESRESLSGLLMKRLSWLNRMLRAIEREDEDILPDLEMDNSEFIEWILSDDAARYIVRDEDRIKLFDLNRRIFTDARNIFYFIKTGHYTEVLVMFTTISKHLLTLTHLVTVFIANYKMRHMVRDPLTGLLNRQTMKDNIRQKLRLSVLSQRPISVILTDLDDFKQVNDQFGHVAGDCILRRSAEILQRFIRTSDSAYRFGGEEFLLLLEDTDEKGARVVAESIREAVADTLFQCEEHQLRITMSLGVATNQGSRQYSPVNLISIADAGLYRAKRGGKNRVGS</sequence>
<evidence type="ECO:0000256" key="2">
    <source>
        <dbReference type="ARBA" id="ARBA00012528"/>
    </source>
</evidence>
<dbReference type="Proteomes" id="UP000199648">
    <property type="component" value="Unassembled WGS sequence"/>
</dbReference>
<dbReference type="GO" id="GO:1902201">
    <property type="term" value="P:negative regulation of bacterial-type flagellum-dependent cell motility"/>
    <property type="evidence" value="ECO:0007669"/>
    <property type="project" value="TreeGrafter"/>
</dbReference>
<dbReference type="GO" id="GO:0005886">
    <property type="term" value="C:plasma membrane"/>
    <property type="evidence" value="ECO:0007669"/>
    <property type="project" value="TreeGrafter"/>
</dbReference>
<dbReference type="SUPFAM" id="SSF55073">
    <property type="entry name" value="Nucleotide cyclase"/>
    <property type="match status" value="1"/>
</dbReference>
<dbReference type="InterPro" id="IPR000160">
    <property type="entry name" value="GGDEF_dom"/>
</dbReference>
<dbReference type="PANTHER" id="PTHR45138">
    <property type="entry name" value="REGULATORY COMPONENTS OF SENSORY TRANSDUCTION SYSTEM"/>
    <property type="match status" value="1"/>
</dbReference>
<dbReference type="PROSITE" id="PS50887">
    <property type="entry name" value="GGDEF"/>
    <property type="match status" value="1"/>
</dbReference>
<dbReference type="EMBL" id="FMWD01000005">
    <property type="protein sequence ID" value="SCZ59952.1"/>
    <property type="molecule type" value="Genomic_DNA"/>
</dbReference>
<dbReference type="GO" id="GO:0052621">
    <property type="term" value="F:diguanylate cyclase activity"/>
    <property type="evidence" value="ECO:0007669"/>
    <property type="project" value="UniProtKB-EC"/>
</dbReference>
<dbReference type="Pfam" id="PF11563">
    <property type="entry name" value="Protoglobin"/>
    <property type="match status" value="1"/>
</dbReference>
<dbReference type="NCBIfam" id="TIGR00254">
    <property type="entry name" value="GGDEF"/>
    <property type="match status" value="1"/>
</dbReference>
<dbReference type="InterPro" id="IPR043128">
    <property type="entry name" value="Rev_trsase/Diguanyl_cyclase"/>
</dbReference>
<evidence type="ECO:0000259" key="6">
    <source>
        <dbReference type="PROSITE" id="PS50887"/>
    </source>
</evidence>
<dbReference type="InterPro" id="IPR012292">
    <property type="entry name" value="Globin/Proto"/>
</dbReference>
<evidence type="ECO:0000256" key="1">
    <source>
        <dbReference type="ARBA" id="ARBA00001946"/>
    </source>
</evidence>
<dbReference type="SMART" id="SM00267">
    <property type="entry name" value="GGDEF"/>
    <property type="match status" value="1"/>
</dbReference>
<reference evidence="7 8" key="1">
    <citation type="submission" date="2016-10" db="EMBL/GenBank/DDBJ databases">
        <authorList>
            <person name="de Groot N.N."/>
        </authorList>
    </citation>
    <scope>NUCLEOTIDE SEQUENCE [LARGE SCALE GENOMIC DNA]</scope>
    <source>
        <strain evidence="7 8">HLD2</strain>
    </source>
</reference>
<dbReference type="GO" id="GO:0043709">
    <property type="term" value="P:cell adhesion involved in single-species biofilm formation"/>
    <property type="evidence" value="ECO:0007669"/>
    <property type="project" value="TreeGrafter"/>
</dbReference>
<dbReference type="Gene3D" id="3.30.70.270">
    <property type="match status" value="1"/>
</dbReference>
<dbReference type="FunFam" id="3.30.70.270:FF:000001">
    <property type="entry name" value="Diguanylate cyclase domain protein"/>
    <property type="match status" value="1"/>
</dbReference>
<comment type="catalytic activity">
    <reaction evidence="5">
        <text>2 GTP = 3',3'-c-di-GMP + 2 diphosphate</text>
        <dbReference type="Rhea" id="RHEA:24898"/>
        <dbReference type="ChEBI" id="CHEBI:33019"/>
        <dbReference type="ChEBI" id="CHEBI:37565"/>
        <dbReference type="ChEBI" id="CHEBI:58805"/>
        <dbReference type="EC" id="2.7.7.65"/>
    </reaction>
</comment>
<proteinExistence type="predicted"/>
<dbReference type="SUPFAM" id="SSF46458">
    <property type="entry name" value="Globin-like"/>
    <property type="match status" value="1"/>
</dbReference>
<accession>A0A1G5QE69</accession>
<evidence type="ECO:0000313" key="8">
    <source>
        <dbReference type="Proteomes" id="UP000199648"/>
    </source>
</evidence>
<dbReference type="AlphaFoldDB" id="A0A1G5QE69"/>
<dbReference type="InterPro" id="IPR050469">
    <property type="entry name" value="Diguanylate_Cyclase"/>
</dbReference>
<evidence type="ECO:0000256" key="4">
    <source>
        <dbReference type="ARBA" id="ARBA00029839"/>
    </source>
</evidence>
<dbReference type="STRING" id="415747.SAMN03097708_01955"/>
<dbReference type="GO" id="GO:0019825">
    <property type="term" value="F:oxygen binding"/>
    <property type="evidence" value="ECO:0007669"/>
    <property type="project" value="InterPro"/>
</dbReference>
<protein>
    <recommendedName>
        <fullName evidence="3">Diguanylate cyclase DosC</fullName>
        <ecNumber evidence="2">2.7.7.65</ecNumber>
    </recommendedName>
    <alternativeName>
        <fullName evidence="4">Direct oxygen-sensing cyclase</fullName>
    </alternativeName>
</protein>
<keyword evidence="8" id="KW-1185">Reference proteome</keyword>
<dbReference type="InterPro" id="IPR044398">
    <property type="entry name" value="Globin-sensor_dom"/>
</dbReference>
<dbReference type="EC" id="2.7.7.65" evidence="2"/>
<evidence type="ECO:0000313" key="7">
    <source>
        <dbReference type="EMBL" id="SCZ59952.1"/>
    </source>
</evidence>
<dbReference type="CDD" id="cd01949">
    <property type="entry name" value="GGDEF"/>
    <property type="match status" value="1"/>
</dbReference>
<dbReference type="InterPro" id="IPR009050">
    <property type="entry name" value="Globin-like_sf"/>
</dbReference>
<dbReference type="PANTHER" id="PTHR45138:SF9">
    <property type="entry name" value="DIGUANYLATE CYCLASE DGCM-RELATED"/>
    <property type="match status" value="1"/>
</dbReference>
<evidence type="ECO:0000256" key="5">
    <source>
        <dbReference type="ARBA" id="ARBA00034247"/>
    </source>
</evidence>
<organism evidence="7 8">
    <name type="scientific">Thiohalomonas denitrificans</name>
    <dbReference type="NCBI Taxonomy" id="415747"/>
    <lineage>
        <taxon>Bacteria</taxon>
        <taxon>Pseudomonadati</taxon>
        <taxon>Pseudomonadota</taxon>
        <taxon>Gammaproteobacteria</taxon>
        <taxon>Thiohalomonadales</taxon>
        <taxon>Thiohalomonadaceae</taxon>
        <taxon>Thiohalomonas</taxon>
    </lineage>
</organism>
<evidence type="ECO:0000256" key="3">
    <source>
        <dbReference type="ARBA" id="ARBA00015125"/>
    </source>
</evidence>
<name>A0A1G5QE69_9GAMM</name>
<dbReference type="RefSeq" id="WP_092996049.1">
    <property type="nucleotide sequence ID" value="NZ_FMWD01000005.1"/>
</dbReference>
<dbReference type="InterPro" id="IPR029787">
    <property type="entry name" value="Nucleotide_cyclase"/>
</dbReference>
<gene>
    <name evidence="7" type="ORF">SAMN03097708_01955</name>
</gene>
<dbReference type="OrthoDB" id="9812260at2"/>
<comment type="cofactor">
    <cofactor evidence="1">
        <name>Mg(2+)</name>
        <dbReference type="ChEBI" id="CHEBI:18420"/>
    </cofactor>
</comment>
<dbReference type="Gene3D" id="1.10.490.10">
    <property type="entry name" value="Globins"/>
    <property type="match status" value="1"/>
</dbReference>
<dbReference type="Pfam" id="PF00990">
    <property type="entry name" value="GGDEF"/>
    <property type="match status" value="1"/>
</dbReference>